<proteinExistence type="inferred from homology"/>
<evidence type="ECO:0000256" key="11">
    <source>
        <dbReference type="ARBA" id="ARBA00038053"/>
    </source>
</evidence>
<dbReference type="GO" id="GO:0051301">
    <property type="term" value="P:cell division"/>
    <property type="evidence" value="ECO:0007669"/>
    <property type="project" value="UniProtKB-KW"/>
</dbReference>
<dbReference type="GO" id="GO:0009252">
    <property type="term" value="P:peptidoglycan biosynthetic process"/>
    <property type="evidence" value="ECO:0007669"/>
    <property type="project" value="UniProtKB-KW"/>
</dbReference>
<dbReference type="GO" id="GO:0032153">
    <property type="term" value="C:cell division site"/>
    <property type="evidence" value="ECO:0007669"/>
    <property type="project" value="TreeGrafter"/>
</dbReference>
<protein>
    <recommendedName>
        <fullName evidence="12">Probable peptidoglycan glycosyltransferase FtsW</fullName>
        <ecNumber evidence="14">2.4.99.28</ecNumber>
    </recommendedName>
    <alternativeName>
        <fullName evidence="13">Cell division protein FtsW</fullName>
    </alternativeName>
    <alternativeName>
        <fullName evidence="10">Cell wall polymerase</fullName>
    </alternativeName>
    <alternativeName>
        <fullName evidence="9">Peptidoglycan polymerase</fullName>
    </alternativeName>
</protein>
<evidence type="ECO:0000256" key="2">
    <source>
        <dbReference type="ARBA" id="ARBA00022676"/>
    </source>
</evidence>
<evidence type="ECO:0000256" key="17">
    <source>
        <dbReference type="SAM" id="MobiDB-lite"/>
    </source>
</evidence>
<evidence type="ECO:0000256" key="8">
    <source>
        <dbReference type="ARBA" id="ARBA00023136"/>
    </source>
</evidence>
<feature type="transmembrane region" description="Helical" evidence="18">
    <location>
        <begin position="418"/>
        <end position="440"/>
    </location>
</feature>
<evidence type="ECO:0000256" key="7">
    <source>
        <dbReference type="ARBA" id="ARBA00022989"/>
    </source>
</evidence>
<keyword evidence="5" id="KW-0133">Cell shape</keyword>
<accession>A0A3E1IY58</accession>
<comment type="catalytic activity">
    <reaction evidence="15">
        <text>[GlcNAc-(1-&gt;4)-Mur2Ac(oyl-L-Ala-gamma-D-Glu-L-Lys-D-Ala-D-Ala)](n)-di-trans,octa-cis-undecaprenyl diphosphate + beta-D-GlcNAc-(1-&gt;4)-Mur2Ac(oyl-L-Ala-gamma-D-Glu-L-Lys-D-Ala-D-Ala)-di-trans,octa-cis-undecaprenyl diphosphate = [GlcNAc-(1-&gt;4)-Mur2Ac(oyl-L-Ala-gamma-D-Glu-L-Lys-D-Ala-D-Ala)](n+1)-di-trans,octa-cis-undecaprenyl diphosphate + di-trans,octa-cis-undecaprenyl diphosphate + H(+)</text>
        <dbReference type="Rhea" id="RHEA:23708"/>
        <dbReference type="Rhea" id="RHEA-COMP:9602"/>
        <dbReference type="Rhea" id="RHEA-COMP:9603"/>
        <dbReference type="ChEBI" id="CHEBI:15378"/>
        <dbReference type="ChEBI" id="CHEBI:58405"/>
        <dbReference type="ChEBI" id="CHEBI:60033"/>
        <dbReference type="ChEBI" id="CHEBI:78435"/>
        <dbReference type="EC" id="2.4.99.28"/>
    </reaction>
</comment>
<evidence type="ECO:0000313" key="19">
    <source>
        <dbReference type="EMBL" id="RFD77886.1"/>
    </source>
</evidence>
<dbReference type="GO" id="GO:0008955">
    <property type="term" value="F:peptidoglycan glycosyltransferase activity"/>
    <property type="evidence" value="ECO:0007669"/>
    <property type="project" value="UniProtKB-EC"/>
</dbReference>
<keyword evidence="7 18" id="KW-1133">Transmembrane helix</keyword>
<keyword evidence="19" id="KW-0132">Cell division</keyword>
<evidence type="ECO:0000256" key="18">
    <source>
        <dbReference type="SAM" id="Phobius"/>
    </source>
</evidence>
<comment type="subcellular location">
    <subcellularLocation>
        <location evidence="1">Membrane</location>
        <topology evidence="1">Multi-pass membrane protein</topology>
    </subcellularLocation>
</comment>
<dbReference type="AlphaFoldDB" id="A0A3E1IY58"/>
<dbReference type="EC" id="2.4.99.28" evidence="14"/>
<feature type="transmembrane region" description="Helical" evidence="18">
    <location>
        <begin position="82"/>
        <end position="104"/>
    </location>
</feature>
<dbReference type="EMBL" id="LRTT01000001">
    <property type="protein sequence ID" value="RFD77886.1"/>
    <property type="molecule type" value="Genomic_DNA"/>
</dbReference>
<keyword evidence="8 18" id="KW-0472">Membrane</keyword>
<dbReference type="InterPro" id="IPR001182">
    <property type="entry name" value="FtsW/RodA"/>
</dbReference>
<feature type="transmembrane region" description="Helical" evidence="18">
    <location>
        <begin position="241"/>
        <end position="257"/>
    </location>
</feature>
<feature type="transmembrane region" description="Helical" evidence="18">
    <location>
        <begin position="151"/>
        <end position="170"/>
    </location>
</feature>
<evidence type="ECO:0000256" key="9">
    <source>
        <dbReference type="ARBA" id="ARBA00032370"/>
    </source>
</evidence>
<keyword evidence="19" id="KW-0131">Cell cycle</keyword>
<evidence type="ECO:0000256" key="1">
    <source>
        <dbReference type="ARBA" id="ARBA00004141"/>
    </source>
</evidence>
<name>A0A3E1IY58_GARVA</name>
<dbReference type="GO" id="GO:0015648">
    <property type="term" value="F:lipid-linked peptidoglycan transporter activity"/>
    <property type="evidence" value="ECO:0007669"/>
    <property type="project" value="TreeGrafter"/>
</dbReference>
<evidence type="ECO:0000256" key="13">
    <source>
        <dbReference type="ARBA" id="ARBA00041418"/>
    </source>
</evidence>
<evidence type="ECO:0000313" key="20">
    <source>
        <dbReference type="Proteomes" id="UP000258533"/>
    </source>
</evidence>
<feature type="transmembrane region" description="Helical" evidence="18">
    <location>
        <begin position="343"/>
        <end position="372"/>
    </location>
</feature>
<feature type="transmembrane region" description="Helical" evidence="18">
    <location>
        <begin position="264"/>
        <end position="281"/>
    </location>
</feature>
<sequence>MNENNKKASSSSSRNPKKLKKRGFGIFSGFSGRSFGGRSFSSKSSGTKADSSTNISGVQETFSDNTKAFKQYVGIRSIFNPLWCLFGLRISVVILTVFGLFMVFSSSSVTMITYGAGPWGSGMSQLFYCVIGLVGYLIFSHLPVDFYKSRIITIYAISVFMQFLTFVPGIRHEVNGNASWIKIGPLTMQPAEITKLAICIWLPMALILAKKAYKRVAMRAYIPTVVALGVSVLLVVAGKDLGTALIILLIAVVAFYVGGFPTKWLVVALITACAAVLLLVVTSQNRMRRILATIHGCDAKSIRGVCFQSIHAQYAMASGGIMGVGIGNSREKWNYLPYAHNDFIFAIIGEEMGFIVASCVILLYIVIGWCLLTSALQSTNKLVSISLISIATWIVGQGLINILVVVQILPVMGVPMPFVSAGGSSLVMCLLAMGVADSFIKSNPNIKFGNKWSLKRAKSRQQSGD</sequence>
<reference evidence="19 20" key="1">
    <citation type="submission" date="2016-02" db="EMBL/GenBank/DDBJ databases">
        <title>Gardnerella vaginalis Subgroups Defined by cpn60 Sequencing and Sialidase Activity in Isolates from Canada, Belgium and Kenya.</title>
        <authorList>
            <person name="Schellenberg J."/>
            <person name="Paramel Jayaprakash T."/>
            <person name="Withana Gamage N."/>
            <person name="Patterson M.H."/>
            <person name="Vaneechoutte M."/>
            <person name="Hill J.E."/>
        </authorList>
    </citation>
    <scope>NUCLEOTIDE SEQUENCE [LARGE SCALE GENOMIC DNA]</scope>
    <source>
        <strain evidence="19 20">N144</strain>
    </source>
</reference>
<evidence type="ECO:0000256" key="5">
    <source>
        <dbReference type="ARBA" id="ARBA00022960"/>
    </source>
</evidence>
<comment type="similarity">
    <text evidence="11">Belongs to the SEDS family. FtsW subfamily.</text>
</comment>
<keyword evidence="6" id="KW-0573">Peptidoglycan synthesis</keyword>
<evidence type="ECO:0000256" key="15">
    <source>
        <dbReference type="ARBA" id="ARBA00049902"/>
    </source>
</evidence>
<evidence type="ECO:0000256" key="14">
    <source>
        <dbReference type="ARBA" id="ARBA00044770"/>
    </source>
</evidence>
<dbReference type="Pfam" id="PF01098">
    <property type="entry name" value="FTSW_RODA_SPOVE"/>
    <property type="match status" value="1"/>
</dbReference>
<dbReference type="PANTHER" id="PTHR30474:SF2">
    <property type="entry name" value="PEPTIDOGLYCAN GLYCOSYLTRANSFERASE FTSW-RELATED"/>
    <property type="match status" value="1"/>
</dbReference>
<organism evidence="19 20">
    <name type="scientific">Gardnerella vaginalis</name>
    <dbReference type="NCBI Taxonomy" id="2702"/>
    <lineage>
        <taxon>Bacteria</taxon>
        <taxon>Bacillati</taxon>
        <taxon>Actinomycetota</taxon>
        <taxon>Actinomycetes</taxon>
        <taxon>Bifidobacteriales</taxon>
        <taxon>Bifidobacteriaceae</taxon>
        <taxon>Gardnerella</taxon>
    </lineage>
</organism>
<dbReference type="RefSeq" id="WP_116689708.1">
    <property type="nucleotide sequence ID" value="NZ_LRTT01000001.1"/>
</dbReference>
<feature type="transmembrane region" description="Helical" evidence="18">
    <location>
        <begin position="384"/>
        <end position="406"/>
    </location>
</feature>
<dbReference type="PANTHER" id="PTHR30474">
    <property type="entry name" value="CELL CYCLE PROTEIN"/>
    <property type="match status" value="1"/>
</dbReference>
<keyword evidence="3" id="KW-0808">Transferase</keyword>
<comment type="function">
    <text evidence="16">Peptidoglycan polymerase that is essential for cell division.</text>
</comment>
<gene>
    <name evidence="19" type="ORF">AXE73_04775</name>
</gene>
<dbReference type="Proteomes" id="UP000258533">
    <property type="component" value="Unassembled WGS sequence"/>
</dbReference>
<evidence type="ECO:0000256" key="4">
    <source>
        <dbReference type="ARBA" id="ARBA00022692"/>
    </source>
</evidence>
<comment type="caution">
    <text evidence="19">The sequence shown here is derived from an EMBL/GenBank/DDBJ whole genome shotgun (WGS) entry which is preliminary data.</text>
</comment>
<evidence type="ECO:0000256" key="16">
    <source>
        <dbReference type="ARBA" id="ARBA00049966"/>
    </source>
</evidence>
<dbReference type="GO" id="GO:0005886">
    <property type="term" value="C:plasma membrane"/>
    <property type="evidence" value="ECO:0007669"/>
    <property type="project" value="TreeGrafter"/>
</dbReference>
<feature type="region of interest" description="Disordered" evidence="17">
    <location>
        <begin position="1"/>
        <end position="28"/>
    </location>
</feature>
<keyword evidence="4 18" id="KW-0812">Transmembrane</keyword>
<keyword evidence="2" id="KW-0328">Glycosyltransferase</keyword>
<evidence type="ECO:0000256" key="12">
    <source>
        <dbReference type="ARBA" id="ARBA00041185"/>
    </source>
</evidence>
<evidence type="ECO:0000256" key="10">
    <source>
        <dbReference type="ARBA" id="ARBA00033270"/>
    </source>
</evidence>
<feature type="transmembrane region" description="Helical" evidence="18">
    <location>
        <begin position="116"/>
        <end position="139"/>
    </location>
</feature>
<dbReference type="GO" id="GO:0008360">
    <property type="term" value="P:regulation of cell shape"/>
    <property type="evidence" value="ECO:0007669"/>
    <property type="project" value="UniProtKB-KW"/>
</dbReference>
<evidence type="ECO:0000256" key="6">
    <source>
        <dbReference type="ARBA" id="ARBA00022984"/>
    </source>
</evidence>
<feature type="transmembrane region" description="Helical" evidence="18">
    <location>
        <begin position="216"/>
        <end position="235"/>
    </location>
</feature>
<evidence type="ECO:0000256" key="3">
    <source>
        <dbReference type="ARBA" id="ARBA00022679"/>
    </source>
</evidence>